<dbReference type="AlphaFoldDB" id="A0A151INR3"/>
<feature type="compositionally biased region" description="Basic and acidic residues" evidence="1">
    <location>
        <begin position="173"/>
        <end position="183"/>
    </location>
</feature>
<reference evidence="2 3" key="1">
    <citation type="submission" date="2016-03" db="EMBL/GenBank/DDBJ databases">
        <title>Cyphomyrmex costatus WGS genome.</title>
        <authorList>
            <person name="Nygaard S."/>
            <person name="Hu H."/>
            <person name="Boomsma J."/>
            <person name="Zhang G."/>
        </authorList>
    </citation>
    <scope>NUCLEOTIDE SEQUENCE [LARGE SCALE GENOMIC DNA]</scope>
    <source>
        <strain evidence="2">MS0001</strain>
        <tissue evidence="2">Whole body</tissue>
    </source>
</reference>
<organism evidence="2 3">
    <name type="scientific">Cyphomyrmex costatus</name>
    <dbReference type="NCBI Taxonomy" id="456900"/>
    <lineage>
        <taxon>Eukaryota</taxon>
        <taxon>Metazoa</taxon>
        <taxon>Ecdysozoa</taxon>
        <taxon>Arthropoda</taxon>
        <taxon>Hexapoda</taxon>
        <taxon>Insecta</taxon>
        <taxon>Pterygota</taxon>
        <taxon>Neoptera</taxon>
        <taxon>Endopterygota</taxon>
        <taxon>Hymenoptera</taxon>
        <taxon>Apocrita</taxon>
        <taxon>Aculeata</taxon>
        <taxon>Formicoidea</taxon>
        <taxon>Formicidae</taxon>
        <taxon>Myrmicinae</taxon>
        <taxon>Cyphomyrmex</taxon>
    </lineage>
</organism>
<protein>
    <submittedName>
        <fullName evidence="2">Icarapin-like protein</fullName>
    </submittedName>
</protein>
<proteinExistence type="predicted"/>
<gene>
    <name evidence="2" type="ORF">ALC62_01911</name>
</gene>
<evidence type="ECO:0000256" key="1">
    <source>
        <dbReference type="SAM" id="MobiDB-lite"/>
    </source>
</evidence>
<feature type="region of interest" description="Disordered" evidence="1">
    <location>
        <begin position="156"/>
        <end position="199"/>
    </location>
</feature>
<name>A0A151INR3_9HYME</name>
<keyword evidence="3" id="KW-1185">Reference proteome</keyword>
<dbReference type="EMBL" id="KQ976914">
    <property type="protein sequence ID" value="KYN07103.1"/>
    <property type="molecule type" value="Genomic_DNA"/>
</dbReference>
<evidence type="ECO:0000313" key="2">
    <source>
        <dbReference type="EMBL" id="KYN07103.1"/>
    </source>
</evidence>
<sequence length="199" mass="22578">MQKGNRLTEIDTYTPARQCELTTTELDNRWKCHDLTGRGDANNRWHNLIFILTLLSRPRRLGYDSSDEDDLDSMGFDIAMPNFFSDTINRLRQNLLNYFWTIPDITSFKAPEGANTTSTTKIINGHVVTINETTFVSGDNNSGTVFRIRTVDVKPQNETEVIGGSTEQPSVRPEPESDSRETVEEFNNEIPKNTETLTA</sequence>
<dbReference type="Proteomes" id="UP000078542">
    <property type="component" value="Unassembled WGS sequence"/>
</dbReference>
<evidence type="ECO:0000313" key="3">
    <source>
        <dbReference type="Proteomes" id="UP000078542"/>
    </source>
</evidence>
<feature type="compositionally biased region" description="Polar residues" evidence="1">
    <location>
        <begin position="190"/>
        <end position="199"/>
    </location>
</feature>
<accession>A0A151INR3</accession>